<feature type="non-terminal residue" evidence="1">
    <location>
        <position position="1"/>
    </location>
</feature>
<evidence type="ECO:0000313" key="2">
    <source>
        <dbReference type="Proteomes" id="UP000078540"/>
    </source>
</evidence>
<reference evidence="1 2" key="1">
    <citation type="submission" date="2015-09" db="EMBL/GenBank/DDBJ databases">
        <title>Atta colombica WGS genome.</title>
        <authorList>
            <person name="Nygaard S."/>
            <person name="Hu H."/>
            <person name="Boomsma J."/>
            <person name="Zhang G."/>
        </authorList>
    </citation>
    <scope>NUCLEOTIDE SEQUENCE [LARGE SCALE GENOMIC DNA]</scope>
    <source>
        <strain evidence="1">Treedump-2</strain>
        <tissue evidence="1">Whole body</tissue>
    </source>
</reference>
<proteinExistence type="predicted"/>
<name>A0A195AZ13_9HYME</name>
<dbReference type="AlphaFoldDB" id="A0A195AZ13"/>
<protein>
    <submittedName>
        <fullName evidence="1">Uncharacterized protein</fullName>
    </submittedName>
</protein>
<keyword evidence="2" id="KW-1185">Reference proteome</keyword>
<dbReference type="Proteomes" id="UP000078540">
    <property type="component" value="Unassembled WGS sequence"/>
</dbReference>
<accession>A0A195AZ13</accession>
<organism evidence="1 2">
    <name type="scientific">Atta colombica</name>
    <dbReference type="NCBI Taxonomy" id="520822"/>
    <lineage>
        <taxon>Eukaryota</taxon>
        <taxon>Metazoa</taxon>
        <taxon>Ecdysozoa</taxon>
        <taxon>Arthropoda</taxon>
        <taxon>Hexapoda</taxon>
        <taxon>Insecta</taxon>
        <taxon>Pterygota</taxon>
        <taxon>Neoptera</taxon>
        <taxon>Endopterygota</taxon>
        <taxon>Hymenoptera</taxon>
        <taxon>Apocrita</taxon>
        <taxon>Aculeata</taxon>
        <taxon>Formicoidea</taxon>
        <taxon>Formicidae</taxon>
        <taxon>Myrmicinae</taxon>
        <taxon>Atta</taxon>
    </lineage>
</organism>
<evidence type="ECO:0000313" key="1">
    <source>
        <dbReference type="EMBL" id="KYM77483.1"/>
    </source>
</evidence>
<gene>
    <name evidence="1" type="ORF">ALC53_12112</name>
</gene>
<sequence>QSIETSQQLLILGAPLHQLFDSHHTVLIRVHQLKICIKYGYRITYMKDTIDVFASGHMRLKDLRLRVTTQHLVNGAHNIQHFLFTYQAIAIQIVQTKYPLQLLLKKMLVKVLQAARSGNDAEFCRLLQELRKNRKRKTRKSKDSKLGITSTPLHSPDYVMTDDDYYCQQQQQQPQQQSPYQWIGAEEEIVSKEDDTKIPQYEEFKQFLLKRIQREFQACDNNNNQVEDLNIVDLRTTSMSPNLQTIPLVEPSYPKVNLINDTDPLAISSTDRSNYQVLKEPEGGSQGSFLLKRMLQAPVGANLGEIASSLFWASNLLDNSDTLTAESENNENENHLDTNTNEYYNLLKNSRGEFLLNEANLVPQQVSSVLTSDNQYRFPSDVDNRPNSYQNWTITSVEVPDGDLQSSNSRVFHAIYYNNTDPTVATANTDNNVTYQYQTEPPCNNGQNFFNFDTQNVNYTTGTDIMANDTSDIYYLQNFGKHGEMDTGYFRNVDTFGQNNVQQNVYANDQQYQYIYPRFTQETKNLFNERFEQPQNNLVAGLEHNINQEISMGNLQRPANGTVEAFRPKWTSESNNLENILNYHLSKEVDYSKLSQTSCVYCYVAPIVSQRSNLAINGCSIQRRYTAEQRQHSFSPYWMLYNDTSQGMRMTNVPSNPLEQPMSTHATIITNNDDLREITNNAPINDVWMNQYEPPSIVDDMNIQVSDSLFYSVDRIDDVPDAPDIAKT</sequence>
<dbReference type="EMBL" id="KQ976698">
    <property type="protein sequence ID" value="KYM77483.1"/>
    <property type="molecule type" value="Genomic_DNA"/>
</dbReference>